<dbReference type="STRING" id="469383.Cwoe_2824"/>
<dbReference type="eggNOG" id="COG1476">
    <property type="taxonomic scope" value="Bacteria"/>
</dbReference>
<dbReference type="EMBL" id="CP001854">
    <property type="protein sequence ID" value="ADB51243.1"/>
    <property type="molecule type" value="Genomic_DNA"/>
</dbReference>
<reference evidence="3" key="2">
    <citation type="submission" date="2010-01" db="EMBL/GenBank/DDBJ databases">
        <title>The complete genome of Conexibacter woesei DSM 14684.</title>
        <authorList>
            <consortium name="US DOE Joint Genome Institute (JGI-PGF)"/>
            <person name="Lucas S."/>
            <person name="Copeland A."/>
            <person name="Lapidus A."/>
            <person name="Glavina del Rio T."/>
            <person name="Dalin E."/>
            <person name="Tice H."/>
            <person name="Bruce D."/>
            <person name="Goodwin L."/>
            <person name="Pitluck S."/>
            <person name="Kyrpides N."/>
            <person name="Mavromatis K."/>
            <person name="Ivanova N."/>
            <person name="Mikhailova N."/>
            <person name="Chertkov O."/>
            <person name="Brettin T."/>
            <person name="Detter J.C."/>
            <person name="Han C."/>
            <person name="Larimer F."/>
            <person name="Land M."/>
            <person name="Hauser L."/>
            <person name="Markowitz V."/>
            <person name="Cheng J.-F."/>
            <person name="Hugenholtz P."/>
            <person name="Woyke T."/>
            <person name="Wu D."/>
            <person name="Pukall R."/>
            <person name="Steenblock K."/>
            <person name="Schneider S."/>
            <person name="Klenk H.-P."/>
            <person name="Eisen J.A."/>
        </authorList>
    </citation>
    <scope>NUCLEOTIDE SEQUENCE [LARGE SCALE GENOMIC DNA]</scope>
    <source>
        <strain evidence="3">DSM 14684 / CIP 108061 / JCM 11494 / NBRC 100937 / ID131577</strain>
    </source>
</reference>
<reference evidence="2 3" key="1">
    <citation type="journal article" date="2010" name="Stand. Genomic Sci.">
        <title>Complete genome sequence of Conexibacter woesei type strain (ID131577).</title>
        <authorList>
            <person name="Pukall R."/>
            <person name="Lapidus A."/>
            <person name="Glavina Del Rio T."/>
            <person name="Copeland A."/>
            <person name="Tice H."/>
            <person name="Cheng J.-F."/>
            <person name="Lucas S."/>
            <person name="Chen F."/>
            <person name="Nolan M."/>
            <person name="Bruce D."/>
            <person name="Goodwin L."/>
            <person name="Pitluck S."/>
            <person name="Mavromatis K."/>
            <person name="Ivanova N."/>
            <person name="Ovchinnikova G."/>
            <person name="Pati A."/>
            <person name="Chen A."/>
            <person name="Palaniappan K."/>
            <person name="Land M."/>
            <person name="Hauser L."/>
            <person name="Chang Y.-J."/>
            <person name="Jeffries C.D."/>
            <person name="Chain P."/>
            <person name="Meincke L."/>
            <person name="Sims D."/>
            <person name="Brettin T."/>
            <person name="Detter J.C."/>
            <person name="Rohde M."/>
            <person name="Goeker M."/>
            <person name="Bristow J."/>
            <person name="Eisen J.A."/>
            <person name="Markowitz V."/>
            <person name="Kyrpides N.C."/>
            <person name="Klenk H.-P."/>
            <person name="Hugenholtz P."/>
        </authorList>
    </citation>
    <scope>NUCLEOTIDE SEQUENCE [LARGE SCALE GENOMIC DNA]</scope>
    <source>
        <strain evidence="3">DSM 14684 / CIP 108061 / JCM 11494 / NBRC 100937 / ID131577</strain>
    </source>
</reference>
<feature type="domain" description="HTH cro/C1-type" evidence="1">
    <location>
        <begin position="3"/>
        <end position="40"/>
    </location>
</feature>
<dbReference type="Gene3D" id="1.10.260.40">
    <property type="entry name" value="lambda repressor-like DNA-binding domains"/>
    <property type="match status" value="1"/>
</dbReference>
<dbReference type="HOGENOM" id="CLU_2971658_0_0_11"/>
<sequence>MGLGRAAGLHHNYVGAIERGEINPTIDKLAVGLDMPLSELAVIYERNVAEDASGVRRS</sequence>
<gene>
    <name evidence="2" type="ordered locus">Cwoe_2824</name>
</gene>
<dbReference type="GO" id="GO:0003677">
    <property type="term" value="F:DNA binding"/>
    <property type="evidence" value="ECO:0007669"/>
    <property type="project" value="InterPro"/>
</dbReference>
<dbReference type="CDD" id="cd00093">
    <property type="entry name" value="HTH_XRE"/>
    <property type="match status" value="1"/>
</dbReference>
<dbReference type="Proteomes" id="UP000008229">
    <property type="component" value="Chromosome"/>
</dbReference>
<evidence type="ECO:0000259" key="1">
    <source>
        <dbReference type="PROSITE" id="PS50943"/>
    </source>
</evidence>
<name>D3FAT0_CONWI</name>
<proteinExistence type="predicted"/>
<keyword evidence="3" id="KW-1185">Reference proteome</keyword>
<dbReference type="PROSITE" id="PS50943">
    <property type="entry name" value="HTH_CROC1"/>
    <property type="match status" value="1"/>
</dbReference>
<organism evidence="2 3">
    <name type="scientific">Conexibacter woesei (strain DSM 14684 / CCUG 47730 / CIP 108061 / JCM 11494 / NBRC 100937 / ID131577)</name>
    <dbReference type="NCBI Taxonomy" id="469383"/>
    <lineage>
        <taxon>Bacteria</taxon>
        <taxon>Bacillati</taxon>
        <taxon>Actinomycetota</taxon>
        <taxon>Thermoleophilia</taxon>
        <taxon>Solirubrobacterales</taxon>
        <taxon>Conexibacteraceae</taxon>
        <taxon>Conexibacter</taxon>
    </lineage>
</organism>
<dbReference type="SUPFAM" id="SSF47413">
    <property type="entry name" value="lambda repressor-like DNA-binding domains"/>
    <property type="match status" value="1"/>
</dbReference>
<protein>
    <recommendedName>
        <fullName evidence="1">HTH cro/C1-type domain-containing protein</fullName>
    </recommendedName>
</protein>
<evidence type="ECO:0000313" key="3">
    <source>
        <dbReference type="Proteomes" id="UP000008229"/>
    </source>
</evidence>
<dbReference type="InterPro" id="IPR010982">
    <property type="entry name" value="Lambda_DNA-bd_dom_sf"/>
</dbReference>
<dbReference type="KEGG" id="cwo:Cwoe_2824"/>
<accession>D3FAT0</accession>
<dbReference type="AlphaFoldDB" id="D3FAT0"/>
<evidence type="ECO:0000313" key="2">
    <source>
        <dbReference type="EMBL" id="ADB51243.1"/>
    </source>
</evidence>
<dbReference type="InterPro" id="IPR001387">
    <property type="entry name" value="Cro/C1-type_HTH"/>
</dbReference>